<dbReference type="Proteomes" id="UP000234585">
    <property type="component" value="Unassembled WGS sequence"/>
</dbReference>
<accession>A0A2I2FPS9</accession>
<keyword evidence="2" id="KW-1185">Reference proteome</keyword>
<protein>
    <submittedName>
        <fullName evidence="1">Uncharacterized protein</fullName>
    </submittedName>
</protein>
<evidence type="ECO:0000313" key="1">
    <source>
        <dbReference type="EMBL" id="PLB42624.1"/>
    </source>
</evidence>
<organism evidence="1 2">
    <name type="scientific">Aspergillus candidus</name>
    <dbReference type="NCBI Taxonomy" id="41067"/>
    <lineage>
        <taxon>Eukaryota</taxon>
        <taxon>Fungi</taxon>
        <taxon>Dikarya</taxon>
        <taxon>Ascomycota</taxon>
        <taxon>Pezizomycotina</taxon>
        <taxon>Eurotiomycetes</taxon>
        <taxon>Eurotiomycetidae</taxon>
        <taxon>Eurotiales</taxon>
        <taxon>Aspergillaceae</taxon>
        <taxon>Aspergillus</taxon>
        <taxon>Aspergillus subgen. Circumdati</taxon>
    </lineage>
</organism>
<dbReference type="RefSeq" id="XP_024676636.1">
    <property type="nucleotide sequence ID" value="XM_024820439.1"/>
</dbReference>
<sequence length="101" mass="11602">MSRKVFSILFKECTNSSRLGRWVKLHRLFPAPPIITWFLLLHAYICILYPYRPTDPSVESIVTGVPVRWMQSSNHRPFFITRVDCSLFASSRQSASLLSGA</sequence>
<proteinExistence type="predicted"/>
<dbReference type="EMBL" id="KZ559117">
    <property type="protein sequence ID" value="PLB42624.1"/>
    <property type="molecule type" value="Genomic_DNA"/>
</dbReference>
<name>A0A2I2FPS9_ASPCN</name>
<evidence type="ECO:0000313" key="2">
    <source>
        <dbReference type="Proteomes" id="UP000234585"/>
    </source>
</evidence>
<reference evidence="1 2" key="1">
    <citation type="submission" date="2017-12" db="EMBL/GenBank/DDBJ databases">
        <authorList>
            <consortium name="DOE Joint Genome Institute"/>
            <person name="Haridas S."/>
            <person name="Kjaerbolling I."/>
            <person name="Vesth T.C."/>
            <person name="Frisvad J.C."/>
            <person name="Nybo J.L."/>
            <person name="Theobald S."/>
            <person name="Kuo A."/>
            <person name="Bowyer P."/>
            <person name="Matsuda Y."/>
            <person name="Mondo S."/>
            <person name="Lyhne E.K."/>
            <person name="Kogle M.E."/>
            <person name="Clum A."/>
            <person name="Lipzen A."/>
            <person name="Salamov A."/>
            <person name="Ngan C.Y."/>
            <person name="Daum C."/>
            <person name="Chiniquy J."/>
            <person name="Barry K."/>
            <person name="LaButti K."/>
            <person name="Simmons B.A."/>
            <person name="Magnuson J.K."/>
            <person name="Mortensen U.H."/>
            <person name="Larsen T.O."/>
            <person name="Grigoriev I.V."/>
            <person name="Baker S.E."/>
            <person name="Andersen M.R."/>
            <person name="Nordberg H.P."/>
            <person name="Cantor M.N."/>
            <person name="Hua S.X."/>
        </authorList>
    </citation>
    <scope>NUCLEOTIDE SEQUENCE [LARGE SCALE GENOMIC DNA]</scope>
    <source>
        <strain evidence="1 2">CBS 102.13</strain>
    </source>
</reference>
<dbReference type="GeneID" id="36527599"/>
<dbReference type="AlphaFoldDB" id="A0A2I2FPS9"/>
<gene>
    <name evidence="1" type="ORF">BDW47DRAFT_97512</name>
</gene>